<accession>A0A7S9STX2</accession>
<reference evidence="1" key="1">
    <citation type="submission" date="2020-08" db="EMBL/GenBank/DDBJ databases">
        <title>Bridging the membrane lipid divide: bacteria of the FCB group superphylum have the potential to synthesize archaeal ether lipids.</title>
        <authorList>
            <person name="Villanueva L."/>
            <person name="von Meijenfeldt F.A.B."/>
            <person name="Westbye A.B."/>
            <person name="Yadav S."/>
            <person name="Hopmans E.C."/>
            <person name="Dutilh B.E."/>
            <person name="Sinninghe Damste J.S."/>
        </authorList>
    </citation>
    <scope>NUCLEOTIDE SEQUENCE</scope>
    <source>
        <strain evidence="1">NIOZ-UU157</strain>
    </source>
</reference>
<sequence length="332" mass="37802">MANEHEENIKKEFAAAEGITVEATETPKEVVKELGKVDVSRQMDHTSPDDPEIKRLNSMVGYTALNLSQFPSKGKFYRDDFEIHIRAAKVAEIRSFSTVDENNLKEVDDGLNNIVLSCTKILYGNQRGSYKDILEEDRIYLILAIRELTFKTGEQTLMMPVGKKGCKQNNCKAQESVELRTENLQFNNVIDTIEKYYDPADKCYTVATKSYGEIKMAPPTIGVMRAITDYIRDREEKNQSWDKSTLAILPYLQREWRGWNEKDIFAKITSFQGWDATKYTIVYRLAEDMKVGVKPEMGFPCKSCGEEVTVPLTFPGGIKALFIIPDISSELL</sequence>
<proteinExistence type="predicted"/>
<protein>
    <submittedName>
        <fullName evidence="1">Uncharacterized protein</fullName>
    </submittedName>
</protein>
<organism evidence="1">
    <name type="scientific">Virus NIOZ-UU157</name>
    <dbReference type="NCBI Taxonomy" id="2763269"/>
    <lineage>
        <taxon>Viruses</taxon>
    </lineage>
</organism>
<dbReference type="EMBL" id="MW030561">
    <property type="protein sequence ID" value="QPI16466.1"/>
    <property type="molecule type" value="Genomic_DNA"/>
</dbReference>
<gene>
    <name evidence="1" type="ORF">NIOZUU157_00364</name>
</gene>
<name>A0A7S9STX2_9VIRU</name>
<evidence type="ECO:0000313" key="1">
    <source>
        <dbReference type="EMBL" id="QPI16466.1"/>
    </source>
</evidence>